<evidence type="ECO:0000256" key="6">
    <source>
        <dbReference type="SAM" id="MobiDB-lite"/>
    </source>
</evidence>
<gene>
    <name evidence="7" type="ORF">CARUB_v10019698mg</name>
</gene>
<dbReference type="PANTHER" id="PTHR31908:SF9">
    <property type="entry name" value="PROTEIN CROWDED NUCLEI 3"/>
    <property type="match status" value="1"/>
</dbReference>
<feature type="coiled-coil region" evidence="5">
    <location>
        <begin position="364"/>
        <end position="703"/>
    </location>
</feature>
<dbReference type="eggNOG" id="ENOG502QUGA">
    <property type="taxonomic scope" value="Eukaryota"/>
</dbReference>
<protein>
    <recommendedName>
        <fullName evidence="9">Nuclear matrix constituent protein 1-like protein</fullName>
    </recommendedName>
</protein>
<keyword evidence="8" id="KW-1185">Reference proteome</keyword>
<dbReference type="GO" id="GO:0006997">
    <property type="term" value="P:nucleus organization"/>
    <property type="evidence" value="ECO:0007669"/>
    <property type="project" value="InterPro"/>
</dbReference>
<evidence type="ECO:0000256" key="4">
    <source>
        <dbReference type="ARBA" id="ARBA00024208"/>
    </source>
</evidence>
<dbReference type="Proteomes" id="UP000029121">
    <property type="component" value="Unassembled WGS sequence"/>
</dbReference>
<feature type="coiled-coil region" evidence="5">
    <location>
        <begin position="187"/>
        <end position="340"/>
    </location>
</feature>
<evidence type="ECO:0000256" key="2">
    <source>
        <dbReference type="ARBA" id="ARBA00023242"/>
    </source>
</evidence>
<dbReference type="GO" id="GO:0005652">
    <property type="term" value="C:nuclear lamina"/>
    <property type="evidence" value="ECO:0007669"/>
    <property type="project" value="UniProtKB-SubCell"/>
</dbReference>
<dbReference type="OrthoDB" id="673795at2759"/>
<dbReference type="EMBL" id="KB870806">
    <property type="protein sequence ID" value="EOA33566.1"/>
    <property type="molecule type" value="Genomic_DNA"/>
</dbReference>
<dbReference type="InterPro" id="IPR040418">
    <property type="entry name" value="CRWN"/>
</dbReference>
<organism evidence="7 8">
    <name type="scientific">Capsella rubella</name>
    <dbReference type="NCBI Taxonomy" id="81985"/>
    <lineage>
        <taxon>Eukaryota</taxon>
        <taxon>Viridiplantae</taxon>
        <taxon>Streptophyta</taxon>
        <taxon>Embryophyta</taxon>
        <taxon>Tracheophyta</taxon>
        <taxon>Spermatophyta</taxon>
        <taxon>Magnoliopsida</taxon>
        <taxon>eudicotyledons</taxon>
        <taxon>Gunneridae</taxon>
        <taxon>Pentapetalae</taxon>
        <taxon>rosids</taxon>
        <taxon>malvids</taxon>
        <taxon>Brassicales</taxon>
        <taxon>Brassicaceae</taxon>
        <taxon>Camelineae</taxon>
        <taxon>Capsella</taxon>
    </lineage>
</organism>
<comment type="similarity">
    <text evidence="4">Belongs to the CRWN family.</text>
</comment>
<feature type="region of interest" description="Disordered" evidence="6">
    <location>
        <begin position="1050"/>
        <end position="1086"/>
    </location>
</feature>
<accession>R0GD89</accession>
<feature type="compositionally biased region" description="Basic and acidic residues" evidence="6">
    <location>
        <begin position="827"/>
        <end position="844"/>
    </location>
</feature>
<name>R0GD89_9BRAS</name>
<comment type="subcellular location">
    <subcellularLocation>
        <location evidence="3">Nucleus lamina</location>
    </subcellularLocation>
</comment>
<feature type="coiled-coil region" evidence="5">
    <location>
        <begin position="53"/>
        <end position="80"/>
    </location>
</feature>
<evidence type="ECO:0000256" key="1">
    <source>
        <dbReference type="ARBA" id="ARBA00023054"/>
    </source>
</evidence>
<feature type="region of interest" description="Disordered" evidence="6">
    <location>
        <begin position="826"/>
        <end position="986"/>
    </location>
</feature>
<dbReference type="SUPFAM" id="SSF57997">
    <property type="entry name" value="Tropomyosin"/>
    <property type="match status" value="1"/>
</dbReference>
<evidence type="ECO:0000256" key="3">
    <source>
        <dbReference type="ARBA" id="ARBA00024186"/>
    </source>
</evidence>
<keyword evidence="2" id="KW-0539">Nucleus</keyword>
<dbReference type="STRING" id="81985.R0GD89"/>
<keyword evidence="1 5" id="KW-0175">Coiled coil</keyword>
<dbReference type="AlphaFoldDB" id="R0GD89"/>
<dbReference type="KEGG" id="crb:17896177"/>
<dbReference type="PANTHER" id="PTHR31908">
    <property type="entry name" value="PROTEIN CROWDED NUCLEI 4"/>
    <property type="match status" value="1"/>
</dbReference>
<evidence type="ECO:0000313" key="8">
    <source>
        <dbReference type="Proteomes" id="UP000029121"/>
    </source>
</evidence>
<evidence type="ECO:0008006" key="9">
    <source>
        <dbReference type="Google" id="ProtNLM"/>
    </source>
</evidence>
<proteinExistence type="inferred from homology"/>
<feature type="compositionally biased region" description="Basic and acidic residues" evidence="6">
    <location>
        <begin position="892"/>
        <end position="923"/>
    </location>
</feature>
<sequence length="1098" mass="128244">MFTPQRNRWPETDRKGKAIAFSDEIMTPSPPRGLLREDDDWRKFKEVGLLDEASLERKDRDALIEKILKLEKELFDYQHNMGLLLIEKKKWTSTNEELQQAFDEVTEILKRERTSHLIALNEADKREENLRKSLNAEKQFVAELEKDLKYWQQEHSEVKSTSEAKLAEADALVMGMKEKTLEVDRERAIAEEKLSVINRKSSELERKLKEVETREKVHQREHLSLVTEREAHEAVFYKQREDLQDWEKKLTLEENRLSEAKRSLNHREERIMENERTIKKKEKLLEEMQQKTDIAKSELTEREESINTLLNDISKKEKDFEAVKAKVDIKEKELHEFEEKLIVREQMEIGKLLDDQKTVLDSRRQEFEMELEQMRRSLDEELEGKKADIEQLQVEINQKEEKLAKREAALEKMEERLKVKDKDLEARLKTVKENEKSFKAEGKKLHLENQRLLEDKECLRKLKDEIEEIGAETTKQESRILEENESLRITKEERLEFLRLQSELKQQLDRVEQEEKLLLKEREELKQDKERFEKEWEVLDEKKADIAREQKEVFEEKEKLRRLQISEKDRLNREEMTSRDDLRRELDGVKMQKESFEADMEIKKLALHENAKNKTNQLVEDLEKQKRNLDMELQRQEEEGERDFNERARTYEKRSQEELENINYTKKQAQREIEEVQYEKLALEKERDEISIQKKLLKEQEVEMHKDITELDVLRSSLKEQRAEFISTRERFLVFLEKLKSCSSCGEIAENFVMSDLQLPDVKDGDKLFGKRKLKADEALNISPSAEISRKTSFIGKIASKLLSISPIGKTDKVTDLGITVKLPKSSQRDDNLDTVSGDDHEPSATEQSFTDSRIQEGPEVSLQSEIQSEKPRRGRGRGKSVRGRSQATKAASKDLKPSDVETPRKRQREHASRITESEHTAGDSDEGVDSVATGGRRKKRQIAVPVSQPPGQSRYHLRRHRNVGTEEDKAQASTGATEKQESVNGDIRTVASPKDTLTLPQGEIRESGKAEVLVEAVTYEEIVRVEAETGFKDNNTGKRAVEDAQLETGGISEIREHGEDDDENFSMIEEENEGEGEATERQGDASIGKKIWVFFTT</sequence>
<reference evidence="8" key="1">
    <citation type="journal article" date="2013" name="Nat. Genet.">
        <title>The Capsella rubella genome and the genomic consequences of rapid mating system evolution.</title>
        <authorList>
            <person name="Slotte T."/>
            <person name="Hazzouri K.M."/>
            <person name="Agren J.A."/>
            <person name="Koenig D."/>
            <person name="Maumus F."/>
            <person name="Guo Y.L."/>
            <person name="Steige K."/>
            <person name="Platts A.E."/>
            <person name="Escobar J.S."/>
            <person name="Newman L.K."/>
            <person name="Wang W."/>
            <person name="Mandakova T."/>
            <person name="Vello E."/>
            <person name="Smith L.M."/>
            <person name="Henz S.R."/>
            <person name="Steffen J."/>
            <person name="Takuno S."/>
            <person name="Brandvain Y."/>
            <person name="Coop G."/>
            <person name="Andolfatto P."/>
            <person name="Hu T.T."/>
            <person name="Blanchette M."/>
            <person name="Clark R.M."/>
            <person name="Quesneville H."/>
            <person name="Nordborg M."/>
            <person name="Gaut B.S."/>
            <person name="Lysak M.A."/>
            <person name="Jenkins J."/>
            <person name="Grimwood J."/>
            <person name="Chapman J."/>
            <person name="Prochnik S."/>
            <person name="Shu S."/>
            <person name="Rokhsar D."/>
            <person name="Schmutz J."/>
            <person name="Weigel D."/>
            <person name="Wright S.I."/>
        </authorList>
    </citation>
    <scope>NUCLEOTIDE SEQUENCE [LARGE SCALE GENOMIC DNA]</scope>
    <source>
        <strain evidence="8">cv. Monte Gargano</strain>
    </source>
</reference>
<evidence type="ECO:0000256" key="5">
    <source>
        <dbReference type="SAM" id="Coils"/>
    </source>
</evidence>
<evidence type="ECO:0000313" key="7">
    <source>
        <dbReference type="EMBL" id="EOA33566.1"/>
    </source>
</evidence>
<feature type="compositionally biased region" description="Acidic residues" evidence="6">
    <location>
        <begin position="1060"/>
        <end position="1078"/>
    </location>
</feature>
<feature type="compositionally biased region" description="Basic residues" evidence="6">
    <location>
        <begin position="873"/>
        <end position="883"/>
    </location>
</feature>